<organism evidence="2 3">
    <name type="scientific">Paracidovorax valerianellae</name>
    <dbReference type="NCBI Taxonomy" id="187868"/>
    <lineage>
        <taxon>Bacteria</taxon>
        <taxon>Pseudomonadati</taxon>
        <taxon>Pseudomonadota</taxon>
        <taxon>Betaproteobacteria</taxon>
        <taxon>Burkholderiales</taxon>
        <taxon>Comamonadaceae</taxon>
        <taxon>Paracidovorax</taxon>
    </lineage>
</organism>
<dbReference type="Proteomes" id="UP000198781">
    <property type="component" value="Unassembled WGS sequence"/>
</dbReference>
<dbReference type="AlphaFoldDB" id="A0A1G6K3C3"/>
<accession>A0A1G6K3C3</accession>
<reference evidence="2 3" key="1">
    <citation type="submission" date="2016-10" db="EMBL/GenBank/DDBJ databases">
        <authorList>
            <person name="de Groot N.N."/>
        </authorList>
    </citation>
    <scope>NUCLEOTIDE SEQUENCE [LARGE SCALE GENOMIC DNA]</scope>
    <source>
        <strain evidence="2 3">DSM 16619</strain>
    </source>
</reference>
<proteinExistence type="predicted"/>
<dbReference type="STRING" id="187868.SAMN05192589_101550"/>
<evidence type="ECO:0000313" key="3">
    <source>
        <dbReference type="Proteomes" id="UP000198781"/>
    </source>
</evidence>
<feature type="chain" id="PRO_5011454879" description="BON domain-containing protein" evidence="1">
    <location>
        <begin position="26"/>
        <end position="182"/>
    </location>
</feature>
<protein>
    <recommendedName>
        <fullName evidence="4">BON domain-containing protein</fullName>
    </recommendedName>
</protein>
<evidence type="ECO:0000256" key="1">
    <source>
        <dbReference type="SAM" id="SignalP"/>
    </source>
</evidence>
<feature type="signal peptide" evidence="1">
    <location>
        <begin position="1"/>
        <end position="25"/>
    </location>
</feature>
<sequence>MLRSKKARLAASAMLALAFIAPSGADEALRNWGNDPFFQISSAVAACPQPLGPLLSQQEWQREEHYRAERGNSCYIQGTCRLSSGYRYDSEISEAVKRRLTHIADQTQWDRKSTLWLMLQRRIIYVQGCVTADFDRDAFVKQLAETADVVTVIDQMAVLGPPDAIRYPLAPPAQTPATAAKP</sequence>
<gene>
    <name evidence="2" type="ORF">SAMN05192589_101550</name>
</gene>
<name>A0A1G6K3C3_9BURK</name>
<keyword evidence="1" id="KW-0732">Signal</keyword>
<dbReference type="RefSeq" id="WP_175537637.1">
    <property type="nucleotide sequence ID" value="NZ_FMZC01000001.1"/>
</dbReference>
<evidence type="ECO:0008006" key="4">
    <source>
        <dbReference type="Google" id="ProtNLM"/>
    </source>
</evidence>
<keyword evidence="3" id="KW-1185">Reference proteome</keyword>
<dbReference type="EMBL" id="FMZC01000001">
    <property type="protein sequence ID" value="SDC25433.1"/>
    <property type="molecule type" value="Genomic_DNA"/>
</dbReference>
<evidence type="ECO:0000313" key="2">
    <source>
        <dbReference type="EMBL" id="SDC25433.1"/>
    </source>
</evidence>